<dbReference type="STRING" id="418459.E3KIZ9"/>
<feature type="domain" description="SprT-like" evidence="2">
    <location>
        <begin position="607"/>
        <end position="767"/>
    </location>
</feature>
<dbReference type="RefSeq" id="XP_003328693.2">
    <property type="nucleotide sequence ID" value="XM_003328645.2"/>
</dbReference>
<dbReference type="KEGG" id="pgr:PGTG_10652"/>
<dbReference type="VEuPathDB" id="FungiDB:PGTG_10652"/>
<dbReference type="HOGENOM" id="CLU_323687_0_0_1"/>
<organism evidence="3 4">
    <name type="scientific">Puccinia graminis f. sp. tritici (strain CRL 75-36-700-3 / race SCCL)</name>
    <name type="common">Black stem rust fungus</name>
    <dbReference type="NCBI Taxonomy" id="418459"/>
    <lineage>
        <taxon>Eukaryota</taxon>
        <taxon>Fungi</taxon>
        <taxon>Dikarya</taxon>
        <taxon>Basidiomycota</taxon>
        <taxon>Pucciniomycotina</taxon>
        <taxon>Pucciniomycetes</taxon>
        <taxon>Pucciniales</taxon>
        <taxon>Pucciniaceae</taxon>
        <taxon>Puccinia</taxon>
    </lineage>
</organism>
<sequence length="897" mass="98569">MEESDRIAVAASRALQQISSSAHARSLPTTPRPPPPPAAAASSEQQDEILDIFMSPDKPKSRLRQRAENSAKKFNPKKPILQADNNLTEHFVLNLGIPSKPTPDPKALADYKPPTRRSIGPRRSSVVSKRASSPTKSPKPPIELLLDDLDILDRSRASKSPFEPKKPVPQSIPKIRSNPTKKSTTSRSKITTKARRLTTQDIPSDQEDNHHQKIPKTSIPSMDCHGSDSCLADQAQPADHHSDCSSDSFDANILVVQPKTEELAQEDSIIINPVRPATRTRAGMKPKRVIADSEEEEEGEGEGEANEDSRSLRSTSFSSSKSPRSSTNKAPPPRRSQRKSSIRASHSQQKSSAVNEIIDVESDDSIEINPSRALQFQKLRSQALTTGSYSTSCDPLNGSISQKSRQNTDAIALQTNRRLVISSDESSSGEDDIQLKQEDNPSESSPKPIPGNRRLQVISSDDDKEEIQIKSIDNRTKPSPKPIPANRRPQVISSDESGDDQIQIKSKDTCPTSSPKPIPGNRRRQVMGSDESSSGEEEIQIKVKENRPKSSPKPVPATESDKPKAKAGEGGGTSKSRGTPTKKPTKSTAKTPLKKDLASLPFVEVREEMAEELLVELNRKVFGRKLPPIELFWSKRLNTTAGRAHYVHVTDALGNRVPRARVELASKVVDDIHKLRSTLAHELCHVACWFIDHKMRENHGRFFQAWGRKVNKSIPDIVVTTRHSYEISYKFKWACDRSGCNRVFGRHSDSIKPERQRCGCGGRLVGILRNGKEVVAPATPASVTTPSSPPDSSVELLIDLDSPDECTDHEVRPGRSSEPSSPPSTTTSTSVSTPNPYLSELEEIDPVQFLNPYLQALVLFDPVPFHPNTHLVHRPPPPAAAVAPSGHRTAASDLLVD</sequence>
<feature type="region of interest" description="Disordered" evidence="1">
    <location>
        <begin position="382"/>
        <end position="593"/>
    </location>
</feature>
<dbReference type="GeneID" id="10545537"/>
<proteinExistence type="predicted"/>
<dbReference type="InParanoid" id="E3KIZ9"/>
<feature type="compositionally biased region" description="Low complexity" evidence="1">
    <location>
        <begin position="176"/>
        <end position="189"/>
    </location>
</feature>
<feature type="region of interest" description="Disordered" evidence="1">
    <location>
        <begin position="876"/>
        <end position="897"/>
    </location>
</feature>
<feature type="compositionally biased region" description="Basic and acidic residues" evidence="1">
    <location>
        <begin position="466"/>
        <end position="476"/>
    </location>
</feature>
<dbReference type="Pfam" id="PF10263">
    <property type="entry name" value="SprT-like"/>
    <property type="match status" value="1"/>
</dbReference>
<feature type="compositionally biased region" description="Acidic residues" evidence="1">
    <location>
        <begin position="292"/>
        <end position="306"/>
    </location>
</feature>
<feature type="region of interest" description="Disordered" evidence="1">
    <location>
        <begin position="804"/>
        <end position="836"/>
    </location>
</feature>
<dbReference type="EMBL" id="DS178289">
    <property type="protein sequence ID" value="EFP84274.2"/>
    <property type="molecule type" value="Genomic_DNA"/>
</dbReference>
<dbReference type="PANTHER" id="PTHR23099:SF0">
    <property type="entry name" value="GERM CELL NUCLEAR ACIDIC PROTEIN"/>
    <property type="match status" value="1"/>
</dbReference>
<dbReference type="GO" id="GO:0006950">
    <property type="term" value="P:response to stress"/>
    <property type="evidence" value="ECO:0007669"/>
    <property type="project" value="UniProtKB-ARBA"/>
</dbReference>
<feature type="compositionally biased region" description="Low complexity" evidence="1">
    <location>
        <begin position="816"/>
        <end position="836"/>
    </location>
</feature>
<dbReference type="GO" id="GO:0005634">
    <property type="term" value="C:nucleus"/>
    <property type="evidence" value="ECO:0000318"/>
    <property type="project" value="GO_Central"/>
</dbReference>
<gene>
    <name evidence="3" type="ORF">PGTG_10652</name>
</gene>
<dbReference type="InterPro" id="IPR006640">
    <property type="entry name" value="SprT-like_domain"/>
</dbReference>
<feature type="compositionally biased region" description="Polar residues" evidence="1">
    <location>
        <begin position="342"/>
        <end position="354"/>
    </location>
</feature>
<protein>
    <recommendedName>
        <fullName evidence="2">SprT-like domain-containing protein</fullName>
    </recommendedName>
</protein>
<dbReference type="Proteomes" id="UP000008783">
    <property type="component" value="Unassembled WGS sequence"/>
</dbReference>
<evidence type="ECO:0000256" key="1">
    <source>
        <dbReference type="SAM" id="MobiDB-lite"/>
    </source>
</evidence>
<dbReference type="AlphaFoldDB" id="E3KIZ9"/>
<feature type="compositionally biased region" description="Basic and acidic residues" evidence="1">
    <location>
        <begin position="539"/>
        <end position="548"/>
    </location>
</feature>
<feature type="compositionally biased region" description="Polar residues" evidence="1">
    <location>
        <begin position="14"/>
        <end position="23"/>
    </location>
</feature>
<dbReference type="OrthoDB" id="20772at2759"/>
<reference evidence="4" key="2">
    <citation type="journal article" date="2011" name="Proc. Natl. Acad. Sci. U.S.A.">
        <title>Obligate biotrophy features unraveled by the genomic analysis of rust fungi.</title>
        <authorList>
            <person name="Duplessis S."/>
            <person name="Cuomo C.A."/>
            <person name="Lin Y.-C."/>
            <person name="Aerts A."/>
            <person name="Tisserant E."/>
            <person name="Veneault-Fourrey C."/>
            <person name="Joly D.L."/>
            <person name="Hacquard S."/>
            <person name="Amselem J."/>
            <person name="Cantarel B.L."/>
            <person name="Chiu R."/>
            <person name="Coutinho P.M."/>
            <person name="Feau N."/>
            <person name="Field M."/>
            <person name="Frey P."/>
            <person name="Gelhaye E."/>
            <person name="Goldberg J."/>
            <person name="Grabherr M.G."/>
            <person name="Kodira C.D."/>
            <person name="Kohler A."/>
            <person name="Kuees U."/>
            <person name="Lindquist E.A."/>
            <person name="Lucas S.M."/>
            <person name="Mago R."/>
            <person name="Mauceli E."/>
            <person name="Morin E."/>
            <person name="Murat C."/>
            <person name="Pangilinan J.L."/>
            <person name="Park R."/>
            <person name="Pearson M."/>
            <person name="Quesneville H."/>
            <person name="Rouhier N."/>
            <person name="Sakthikumar S."/>
            <person name="Salamov A.A."/>
            <person name="Schmutz J."/>
            <person name="Selles B."/>
            <person name="Shapiro H."/>
            <person name="Tanguay P."/>
            <person name="Tuskan G.A."/>
            <person name="Henrissat B."/>
            <person name="Van de Peer Y."/>
            <person name="Rouze P."/>
            <person name="Ellis J.G."/>
            <person name="Dodds P.N."/>
            <person name="Schein J.E."/>
            <person name="Zhong S."/>
            <person name="Hamelin R.C."/>
            <person name="Grigoriev I.V."/>
            <person name="Szabo L.J."/>
            <person name="Martin F."/>
        </authorList>
    </citation>
    <scope>NUCLEOTIDE SEQUENCE [LARGE SCALE GENOMIC DNA]</scope>
    <source>
        <strain evidence="4">CRL 75-36-700-3 / race SCCL</strain>
    </source>
</reference>
<feature type="compositionally biased region" description="Basic and acidic residues" evidence="1">
    <location>
        <begin position="151"/>
        <end position="166"/>
    </location>
</feature>
<feature type="compositionally biased region" description="Low complexity" evidence="1">
    <location>
        <begin position="574"/>
        <end position="591"/>
    </location>
</feature>
<feature type="compositionally biased region" description="Low complexity" evidence="1">
    <location>
        <begin position="122"/>
        <end position="133"/>
    </location>
</feature>
<feature type="compositionally biased region" description="Low complexity" evidence="1">
    <location>
        <begin position="312"/>
        <end position="326"/>
    </location>
</feature>
<accession>E3KIZ9</accession>
<feature type="compositionally biased region" description="Polar residues" evidence="1">
    <location>
        <begin position="382"/>
        <end position="417"/>
    </location>
</feature>
<evidence type="ECO:0000259" key="2">
    <source>
        <dbReference type="SMART" id="SM00731"/>
    </source>
</evidence>
<evidence type="ECO:0000313" key="3">
    <source>
        <dbReference type="EMBL" id="EFP84274.2"/>
    </source>
</evidence>
<reference key="1">
    <citation type="submission" date="2007-01" db="EMBL/GenBank/DDBJ databases">
        <title>The Genome Sequence of Puccinia graminis f. sp. tritici Strain CRL 75-36-700-3.</title>
        <authorList>
            <consortium name="The Broad Institute Genome Sequencing Platform"/>
            <person name="Birren B."/>
            <person name="Lander E."/>
            <person name="Galagan J."/>
            <person name="Nusbaum C."/>
            <person name="Devon K."/>
            <person name="Cuomo C."/>
            <person name="Jaffe D."/>
            <person name="Butler J."/>
            <person name="Alvarez P."/>
            <person name="Gnerre S."/>
            <person name="Grabherr M."/>
            <person name="Mauceli E."/>
            <person name="Brockman W."/>
            <person name="Young S."/>
            <person name="LaButti K."/>
            <person name="Sykes S."/>
            <person name="DeCaprio D."/>
            <person name="Crawford M."/>
            <person name="Koehrsen M."/>
            <person name="Engels R."/>
            <person name="Montgomery P."/>
            <person name="Pearson M."/>
            <person name="Howarth C."/>
            <person name="Larson L."/>
            <person name="White J."/>
            <person name="Zeng Q."/>
            <person name="Kodira C."/>
            <person name="Yandava C."/>
            <person name="Alvarado L."/>
            <person name="O'Leary S."/>
            <person name="Szabo L."/>
            <person name="Dean R."/>
            <person name="Schein J."/>
        </authorList>
    </citation>
    <scope>NUCLEOTIDE SEQUENCE</scope>
    <source>
        <strain>CRL 75-36-700-3</strain>
    </source>
</reference>
<feature type="compositionally biased region" description="Basic and acidic residues" evidence="1">
    <location>
        <begin position="806"/>
        <end position="815"/>
    </location>
</feature>
<feature type="region of interest" description="Disordered" evidence="1">
    <location>
        <begin position="260"/>
        <end position="366"/>
    </location>
</feature>
<feature type="region of interest" description="Disordered" evidence="1">
    <location>
        <begin position="1"/>
        <end position="247"/>
    </location>
</feature>
<feature type="compositionally biased region" description="Basic and acidic residues" evidence="1">
    <location>
        <begin position="57"/>
        <end position="71"/>
    </location>
</feature>
<dbReference type="SMART" id="SM00731">
    <property type="entry name" value="SprT"/>
    <property type="match status" value="1"/>
</dbReference>
<keyword evidence="4" id="KW-1185">Reference proteome</keyword>
<dbReference type="PANTHER" id="PTHR23099">
    <property type="entry name" value="TRANSCRIPTIONAL REGULATOR"/>
    <property type="match status" value="1"/>
</dbReference>
<evidence type="ECO:0000313" key="4">
    <source>
        <dbReference type="Proteomes" id="UP000008783"/>
    </source>
</evidence>
<name>E3KIZ9_PUCGT</name>